<keyword evidence="5 7" id="KW-1133">Transmembrane helix</keyword>
<dbReference type="InterPro" id="IPR005829">
    <property type="entry name" value="Sugar_transporter_CS"/>
</dbReference>
<feature type="transmembrane region" description="Helical" evidence="7">
    <location>
        <begin position="312"/>
        <end position="329"/>
    </location>
</feature>
<reference evidence="9 10" key="1">
    <citation type="submission" date="2020-11" db="EMBL/GenBank/DDBJ databases">
        <title>Corynebacterium sp. ZJ-599.</title>
        <authorList>
            <person name="Zhou J."/>
        </authorList>
    </citation>
    <scope>NUCLEOTIDE SEQUENCE [LARGE SCALE GENOMIC DNA]</scope>
    <source>
        <strain evidence="9 10">ZJ-599</strain>
    </source>
</reference>
<dbReference type="KEGG" id="cliz:G7Y31_04450"/>
<dbReference type="GO" id="GO:0022857">
    <property type="term" value="F:transmembrane transporter activity"/>
    <property type="evidence" value="ECO:0007669"/>
    <property type="project" value="InterPro"/>
</dbReference>
<comment type="similarity">
    <text evidence="2">Belongs to the major facilitator superfamily. TCR/Tet family.</text>
</comment>
<dbReference type="CDD" id="cd17325">
    <property type="entry name" value="MFS_MdtG_SLC18_like"/>
    <property type="match status" value="1"/>
</dbReference>
<feature type="transmembrane region" description="Helical" evidence="7">
    <location>
        <begin position="254"/>
        <end position="275"/>
    </location>
</feature>
<gene>
    <name evidence="9" type="ORF">G7Y31_04450</name>
</gene>
<feature type="domain" description="Major facilitator superfamily (MFS) profile" evidence="8">
    <location>
        <begin position="21"/>
        <end position="401"/>
    </location>
</feature>
<dbReference type="RefSeq" id="WP_165008987.1">
    <property type="nucleotide sequence ID" value="NZ_CP064954.1"/>
</dbReference>
<feature type="transmembrane region" description="Helical" evidence="7">
    <location>
        <begin position="375"/>
        <end position="396"/>
    </location>
</feature>
<feature type="transmembrane region" description="Helical" evidence="7">
    <location>
        <begin position="112"/>
        <end position="134"/>
    </location>
</feature>
<evidence type="ECO:0000256" key="2">
    <source>
        <dbReference type="ARBA" id="ARBA00007520"/>
    </source>
</evidence>
<evidence type="ECO:0000256" key="5">
    <source>
        <dbReference type="ARBA" id="ARBA00022989"/>
    </source>
</evidence>
<dbReference type="Pfam" id="PF07690">
    <property type="entry name" value="MFS_1"/>
    <property type="match status" value="2"/>
</dbReference>
<dbReference type="SUPFAM" id="SSF103473">
    <property type="entry name" value="MFS general substrate transporter"/>
    <property type="match status" value="1"/>
</dbReference>
<dbReference type="GO" id="GO:0005886">
    <property type="term" value="C:plasma membrane"/>
    <property type="evidence" value="ECO:0007669"/>
    <property type="project" value="UniProtKB-SubCell"/>
</dbReference>
<evidence type="ECO:0000259" key="8">
    <source>
        <dbReference type="PROSITE" id="PS50850"/>
    </source>
</evidence>
<dbReference type="PRINTS" id="PR01035">
    <property type="entry name" value="TCRTETA"/>
</dbReference>
<dbReference type="InterPro" id="IPR020846">
    <property type="entry name" value="MFS_dom"/>
</dbReference>
<dbReference type="Proteomes" id="UP000594681">
    <property type="component" value="Chromosome"/>
</dbReference>
<dbReference type="PANTHER" id="PTHR43124:SF3">
    <property type="entry name" value="CHLORAMPHENICOL EFFLUX PUMP RV0191"/>
    <property type="match status" value="1"/>
</dbReference>
<proteinExistence type="inferred from homology"/>
<evidence type="ECO:0000256" key="6">
    <source>
        <dbReference type="ARBA" id="ARBA00023136"/>
    </source>
</evidence>
<dbReference type="PROSITE" id="PS00216">
    <property type="entry name" value="SUGAR_TRANSPORT_1"/>
    <property type="match status" value="1"/>
</dbReference>
<keyword evidence="4 7" id="KW-0812">Transmembrane</keyword>
<dbReference type="PROSITE" id="PS50850">
    <property type="entry name" value="MFS"/>
    <property type="match status" value="1"/>
</dbReference>
<keyword evidence="6 7" id="KW-0472">Membrane</keyword>
<comment type="subcellular location">
    <subcellularLocation>
        <location evidence="1">Cell membrane</location>
        <topology evidence="1">Multi-pass membrane protein</topology>
    </subcellularLocation>
</comment>
<dbReference type="InterPro" id="IPR011701">
    <property type="entry name" value="MFS"/>
</dbReference>
<keyword evidence="10" id="KW-1185">Reference proteome</keyword>
<evidence type="ECO:0000256" key="4">
    <source>
        <dbReference type="ARBA" id="ARBA00022692"/>
    </source>
</evidence>
<dbReference type="InterPro" id="IPR001958">
    <property type="entry name" value="Tet-R_TetA/multi-R_MdtG-like"/>
</dbReference>
<dbReference type="InterPro" id="IPR036259">
    <property type="entry name" value="MFS_trans_sf"/>
</dbReference>
<sequence length="412" mass="42445">MTDALHTADTAPEPTSTIPREIWIMVAAAFVIAIGYGLIAPLLPQFIVSFDVSMAAAGFVVSAFAASRLLFAPASGALVNRIGSRRVYITGLFVVAVATGAVALAQEYLHILILRTIAGIGSTMFTVSAMGLIVKHSPPHIRGRCSALYATAFLLGNIAGPLLGAALAFLGFRWPFLIYGIGVALAALIVWVLMPAEDAATQQAQALPAMTLREAWADTAFRASLMSGFAHSWINLGVRVSVLPLFAAAVFHNGAATSGIALAAFAAGNAVVLQFSGRWADALGRKPLIISGLLGSGIFVGVLGFADNVASLLVISVLAGAASGLINPAQQATLADIVGSQRSGGQVLSGFQMAGDLGQILGPIVIGFLADTYGFGVAFGSSALIALLGILGWLWAREPLAKDPAKVQRAPL</sequence>
<evidence type="ECO:0000256" key="3">
    <source>
        <dbReference type="ARBA" id="ARBA00022475"/>
    </source>
</evidence>
<feature type="transmembrane region" description="Helical" evidence="7">
    <location>
        <begin position="350"/>
        <end position="369"/>
    </location>
</feature>
<feature type="transmembrane region" description="Helical" evidence="7">
    <location>
        <begin position="146"/>
        <end position="170"/>
    </location>
</feature>
<dbReference type="AlphaFoldDB" id="A0A7T0PAJ4"/>
<evidence type="ECO:0000313" key="9">
    <source>
        <dbReference type="EMBL" id="QPK79948.1"/>
    </source>
</evidence>
<evidence type="ECO:0000256" key="1">
    <source>
        <dbReference type="ARBA" id="ARBA00004651"/>
    </source>
</evidence>
<dbReference type="PANTHER" id="PTHR43124">
    <property type="entry name" value="PURINE EFFLUX PUMP PBUE"/>
    <property type="match status" value="1"/>
</dbReference>
<feature type="transmembrane region" description="Helical" evidence="7">
    <location>
        <begin position="176"/>
        <end position="194"/>
    </location>
</feature>
<dbReference type="EMBL" id="CP064954">
    <property type="protein sequence ID" value="QPK79948.1"/>
    <property type="molecule type" value="Genomic_DNA"/>
</dbReference>
<organism evidence="9 10">
    <name type="scientific">Corynebacterium lizhenjunii</name>
    <dbReference type="NCBI Taxonomy" id="2709394"/>
    <lineage>
        <taxon>Bacteria</taxon>
        <taxon>Bacillati</taxon>
        <taxon>Actinomycetota</taxon>
        <taxon>Actinomycetes</taxon>
        <taxon>Mycobacteriales</taxon>
        <taxon>Corynebacteriaceae</taxon>
        <taxon>Corynebacterium</taxon>
    </lineage>
</organism>
<evidence type="ECO:0000313" key="10">
    <source>
        <dbReference type="Proteomes" id="UP000594681"/>
    </source>
</evidence>
<name>A0A7T0PAJ4_9CORY</name>
<dbReference type="Gene3D" id="1.20.1250.20">
    <property type="entry name" value="MFS general substrate transporter like domains"/>
    <property type="match status" value="2"/>
</dbReference>
<feature type="transmembrane region" description="Helical" evidence="7">
    <location>
        <begin position="87"/>
        <end position="106"/>
    </location>
</feature>
<dbReference type="InterPro" id="IPR050189">
    <property type="entry name" value="MFS_Efflux_Transporters"/>
</dbReference>
<feature type="transmembrane region" description="Helical" evidence="7">
    <location>
        <begin position="22"/>
        <end position="40"/>
    </location>
</feature>
<keyword evidence="3" id="KW-1003">Cell membrane</keyword>
<feature type="transmembrane region" description="Helical" evidence="7">
    <location>
        <begin position="287"/>
        <end position="306"/>
    </location>
</feature>
<evidence type="ECO:0000256" key="7">
    <source>
        <dbReference type="SAM" id="Phobius"/>
    </source>
</evidence>
<protein>
    <submittedName>
        <fullName evidence="9">MFS transporter</fullName>
    </submittedName>
</protein>
<accession>A0A7T0PAJ4</accession>